<evidence type="ECO:0000313" key="3">
    <source>
        <dbReference type="EMBL" id="KAL0468565.1"/>
    </source>
</evidence>
<name>A0ABR3D790_NEUIN</name>
<evidence type="ECO:0000256" key="2">
    <source>
        <dbReference type="SAM" id="MobiDB-lite"/>
    </source>
</evidence>
<keyword evidence="4" id="KW-1185">Reference proteome</keyword>
<comment type="caution">
    <text evidence="3">The sequence shown here is derived from an EMBL/GenBank/DDBJ whole genome shotgun (WGS) entry which is preliminary data.</text>
</comment>
<organism evidence="3 4">
    <name type="scientific">Neurospora intermedia</name>
    <dbReference type="NCBI Taxonomy" id="5142"/>
    <lineage>
        <taxon>Eukaryota</taxon>
        <taxon>Fungi</taxon>
        <taxon>Dikarya</taxon>
        <taxon>Ascomycota</taxon>
        <taxon>Pezizomycotina</taxon>
        <taxon>Sordariomycetes</taxon>
        <taxon>Sordariomycetidae</taxon>
        <taxon>Sordariales</taxon>
        <taxon>Sordariaceae</taxon>
        <taxon>Neurospora</taxon>
    </lineage>
</organism>
<protein>
    <submittedName>
        <fullName evidence="3">Uncharacterized protein</fullName>
    </submittedName>
</protein>
<feature type="coiled-coil region" evidence="1">
    <location>
        <begin position="120"/>
        <end position="182"/>
    </location>
</feature>
<feature type="compositionally biased region" description="Low complexity" evidence="2">
    <location>
        <begin position="88"/>
        <end position="103"/>
    </location>
</feature>
<gene>
    <name evidence="3" type="ORF">QR685DRAFT_446982</name>
</gene>
<accession>A0ABR3D790</accession>
<sequence length="242" mass="27443">MFHIFDRPGLELLGIPPKSARVRKPRPRAKPIANTKMAAPSTIRDYALQAAVAPKDEALEESNGSAESMDVIPIQRKASQPKASVPHPTTLKPSALPAPAAPAHTETEIENLMTIGREQVEKKLKDRINQEKEMNRLLEKQMTTFENYKKYLTKLKDLEEELTELKEENRLNEDTVADLAEDFRESTMEWAKLFEKYAGDLGISVFDIRRLADACTNGKDDQVNWVPTSRSWSYALVMTEME</sequence>
<reference evidence="3 4" key="1">
    <citation type="submission" date="2023-09" db="EMBL/GenBank/DDBJ databases">
        <title>Multi-omics analysis of a traditional fermented food reveals byproduct-associated fungal strains for waste-to-food upcycling.</title>
        <authorList>
            <consortium name="Lawrence Berkeley National Laboratory"/>
            <person name="Rekdal V.M."/>
            <person name="Villalobos-Escobedo J.M."/>
            <person name="Rodriguez-Valeron N."/>
            <person name="Garcia M.O."/>
            <person name="Vasquez D.P."/>
            <person name="Damayanti I."/>
            <person name="Sorensen P.M."/>
            <person name="Baidoo E.E."/>
            <person name="De Carvalho A.C."/>
            <person name="Riley R."/>
            <person name="Lipzen A."/>
            <person name="He G."/>
            <person name="Yan M."/>
            <person name="Haridas S."/>
            <person name="Daum C."/>
            <person name="Yoshinaga Y."/>
            <person name="Ng V."/>
            <person name="Grigoriev I.V."/>
            <person name="Munk R."/>
            <person name="Nuraida L."/>
            <person name="Wijaya C.H."/>
            <person name="Morales P.-C."/>
            <person name="Keasling J.D."/>
        </authorList>
    </citation>
    <scope>NUCLEOTIDE SEQUENCE [LARGE SCALE GENOMIC DNA]</scope>
    <source>
        <strain evidence="3 4">FGSC 2613</strain>
    </source>
</reference>
<evidence type="ECO:0000256" key="1">
    <source>
        <dbReference type="SAM" id="Coils"/>
    </source>
</evidence>
<feature type="region of interest" description="Disordered" evidence="2">
    <location>
        <begin position="77"/>
        <end position="104"/>
    </location>
</feature>
<evidence type="ECO:0000313" key="4">
    <source>
        <dbReference type="Proteomes" id="UP001451303"/>
    </source>
</evidence>
<dbReference type="Proteomes" id="UP001451303">
    <property type="component" value="Unassembled WGS sequence"/>
</dbReference>
<keyword evidence="1" id="KW-0175">Coiled coil</keyword>
<proteinExistence type="predicted"/>
<dbReference type="EMBL" id="JAVLET010000007">
    <property type="protein sequence ID" value="KAL0468565.1"/>
    <property type="molecule type" value="Genomic_DNA"/>
</dbReference>